<dbReference type="EMBL" id="FAUH01000003">
    <property type="protein sequence ID" value="CUU65383.1"/>
    <property type="molecule type" value="Genomic_DNA"/>
</dbReference>
<reference evidence="4 6" key="3">
    <citation type="journal article" date="2018" name="Nat. Biotechnol.">
        <title>A standardized bacterial taxonomy based on genome phylogeny substantially revises the tree of life.</title>
        <authorList>
            <person name="Parks D.H."/>
            <person name="Chuvochina M."/>
            <person name="Waite D.W."/>
            <person name="Rinke C."/>
            <person name="Skarshewski A."/>
            <person name="Chaumeil P.A."/>
            <person name="Hugenholtz P."/>
        </authorList>
    </citation>
    <scope>NUCLEOTIDE SEQUENCE [LARGE SCALE GENOMIC DNA]</scope>
    <source>
        <strain evidence="4">UBA9851</strain>
    </source>
</reference>
<evidence type="ECO:0000313" key="6">
    <source>
        <dbReference type="Proteomes" id="UP000260925"/>
    </source>
</evidence>
<evidence type="ECO:0000313" key="7">
    <source>
        <dbReference type="Proteomes" id="UP000319986"/>
    </source>
</evidence>
<evidence type="ECO:0000313" key="2">
    <source>
        <dbReference type="EMBL" id="CUU65383.1"/>
    </source>
</evidence>
<sequence length="96" mass="10116">MSDNTQNTVHKAGAFDIRNIIAALLGIYGIVLLICAAVLDPGVNPDTGADKSSADNLWTGVVLVVVAALFVLWSRLNPVVVDESLIDEDALPEGDK</sequence>
<dbReference type="Proteomes" id="UP000260925">
    <property type="component" value="Unassembled WGS sequence"/>
</dbReference>
<dbReference type="OMA" id="GLNINLW"/>
<keyword evidence="1" id="KW-1133">Transmembrane helix</keyword>
<keyword evidence="5" id="KW-1185">Reference proteome</keyword>
<keyword evidence="1" id="KW-0472">Membrane</keyword>
<accession>A0A110BF61</accession>
<protein>
    <submittedName>
        <fullName evidence="2">Uncharacterized protein</fullName>
    </submittedName>
</protein>
<reference evidence="2" key="2">
    <citation type="submission" date="2015-11" db="EMBL/GenBank/DDBJ databases">
        <authorList>
            <person name="Zhang Y."/>
            <person name="Guo Z."/>
        </authorList>
    </citation>
    <scope>NUCLEOTIDE SEQUENCE [LARGE SCALE GENOMIC DNA]</scope>
    <source>
        <strain evidence="2">Mu292</strain>
    </source>
</reference>
<gene>
    <name evidence="3" type="ORF">CVA01_08880</name>
    <name evidence="2" type="ORF">CVAR292_00702</name>
    <name evidence="4" type="ORF">DCL06_05555</name>
</gene>
<evidence type="ECO:0000256" key="1">
    <source>
        <dbReference type="SAM" id="Phobius"/>
    </source>
</evidence>
<evidence type="ECO:0000313" key="3">
    <source>
        <dbReference type="EMBL" id="GEC85574.1"/>
    </source>
</evidence>
<dbReference type="EMBL" id="DMDD01000127">
    <property type="protein sequence ID" value="HAF72432.1"/>
    <property type="molecule type" value="Genomic_DNA"/>
</dbReference>
<dbReference type="RefSeq" id="WP_014009803.1">
    <property type="nucleotide sequence ID" value="NZ_BJNT01000006.1"/>
</dbReference>
<name>A0A110BF61_9CORY</name>
<evidence type="ECO:0000313" key="4">
    <source>
        <dbReference type="EMBL" id="HAF72432.1"/>
    </source>
</evidence>
<dbReference type="GeneID" id="82887031"/>
<dbReference type="AlphaFoldDB" id="A0A110BF61"/>
<dbReference type="Proteomes" id="UP000182498">
    <property type="component" value="Unassembled WGS sequence"/>
</dbReference>
<feature type="transmembrane region" description="Helical" evidence="1">
    <location>
        <begin position="59"/>
        <end position="76"/>
    </location>
</feature>
<reference evidence="3 7" key="4">
    <citation type="submission" date="2019-06" db="EMBL/GenBank/DDBJ databases">
        <title>Whole genome shotgun sequence of Corynebacterium variabile NBRC 15286.</title>
        <authorList>
            <person name="Hosoyama A."/>
            <person name="Uohara A."/>
            <person name="Ohji S."/>
            <person name="Ichikawa N."/>
        </authorList>
    </citation>
    <scope>NUCLEOTIDE SEQUENCE [LARGE SCALE GENOMIC DNA]</scope>
    <source>
        <strain evidence="3 7">NBRC 15286</strain>
    </source>
</reference>
<organism evidence="2 5">
    <name type="scientific">Corynebacterium variabile</name>
    <dbReference type="NCBI Taxonomy" id="1727"/>
    <lineage>
        <taxon>Bacteria</taxon>
        <taxon>Bacillati</taxon>
        <taxon>Actinomycetota</taxon>
        <taxon>Actinomycetes</taxon>
        <taxon>Mycobacteriales</taxon>
        <taxon>Corynebacteriaceae</taxon>
        <taxon>Corynebacterium</taxon>
    </lineage>
</organism>
<proteinExistence type="predicted"/>
<dbReference type="EMBL" id="BJNT01000006">
    <property type="protein sequence ID" value="GEC85574.1"/>
    <property type="molecule type" value="Genomic_DNA"/>
</dbReference>
<feature type="transmembrane region" description="Helical" evidence="1">
    <location>
        <begin position="20"/>
        <end position="39"/>
    </location>
</feature>
<evidence type="ECO:0000313" key="5">
    <source>
        <dbReference type="Proteomes" id="UP000182498"/>
    </source>
</evidence>
<dbReference type="OrthoDB" id="5196985at2"/>
<keyword evidence="1" id="KW-0812">Transmembrane</keyword>
<dbReference type="Proteomes" id="UP000319986">
    <property type="component" value="Unassembled WGS sequence"/>
</dbReference>
<reference evidence="5" key="1">
    <citation type="submission" date="2015-11" db="EMBL/GenBank/DDBJ databases">
        <authorList>
            <person name="Dugat-Bony E."/>
        </authorList>
    </citation>
    <scope>NUCLEOTIDE SEQUENCE [LARGE SCALE GENOMIC DNA]</scope>
    <source>
        <strain evidence="5">Mu292</strain>
    </source>
</reference>